<dbReference type="InterPro" id="IPR037238">
    <property type="entry name" value="YbiA-like_sf"/>
</dbReference>
<keyword evidence="3" id="KW-1185">Reference proteome</keyword>
<gene>
    <name evidence="2" type="ORF">AOQ84DRAFT_370538</name>
</gene>
<dbReference type="SUPFAM" id="SSF143990">
    <property type="entry name" value="YbiA-like"/>
    <property type="match status" value="1"/>
</dbReference>
<sequence length="137" mass="15335">MLTGTTLTFNCAEQLMMFGKALQFSDAATSARIMASRDPKEQKKLGGSNARLKEVLLATGERELCEASRRDRVWGIGYRADEAERYRRSWGENLLGKCLTQVREKLRREEDGDEYENVVQAGVEAAMGEGVKVEAVE</sequence>
<proteinExistence type="predicted"/>
<dbReference type="InterPro" id="IPR012816">
    <property type="entry name" value="NADAR"/>
</dbReference>
<accession>A0A8E2JZZ7</accession>
<dbReference type="Proteomes" id="UP000250140">
    <property type="component" value="Unassembled WGS sequence"/>
</dbReference>
<feature type="domain" description="NADAR" evidence="1">
    <location>
        <begin position="48"/>
        <end position="107"/>
    </location>
</feature>
<dbReference type="CDD" id="cd15457">
    <property type="entry name" value="NADAR"/>
    <property type="match status" value="1"/>
</dbReference>
<dbReference type="Gene3D" id="1.10.357.40">
    <property type="entry name" value="YbiA-like"/>
    <property type="match status" value="1"/>
</dbReference>
<dbReference type="OrthoDB" id="206452at2759"/>
<dbReference type="AlphaFoldDB" id="A0A8E2JZZ7"/>
<evidence type="ECO:0000259" key="1">
    <source>
        <dbReference type="Pfam" id="PF08719"/>
    </source>
</evidence>
<dbReference type="EMBL" id="KV748470">
    <property type="protein sequence ID" value="OCL15244.1"/>
    <property type="molecule type" value="Genomic_DNA"/>
</dbReference>
<evidence type="ECO:0000313" key="3">
    <source>
        <dbReference type="Proteomes" id="UP000250140"/>
    </source>
</evidence>
<organism evidence="2 3">
    <name type="scientific">Glonium stellatum</name>
    <dbReference type="NCBI Taxonomy" id="574774"/>
    <lineage>
        <taxon>Eukaryota</taxon>
        <taxon>Fungi</taxon>
        <taxon>Dikarya</taxon>
        <taxon>Ascomycota</taxon>
        <taxon>Pezizomycotina</taxon>
        <taxon>Dothideomycetes</taxon>
        <taxon>Pleosporomycetidae</taxon>
        <taxon>Gloniales</taxon>
        <taxon>Gloniaceae</taxon>
        <taxon>Glonium</taxon>
    </lineage>
</organism>
<evidence type="ECO:0000313" key="2">
    <source>
        <dbReference type="EMBL" id="OCL15244.1"/>
    </source>
</evidence>
<dbReference type="Pfam" id="PF08719">
    <property type="entry name" value="NADAR"/>
    <property type="match status" value="1"/>
</dbReference>
<reference evidence="2 3" key="1">
    <citation type="journal article" date="2016" name="Nat. Commun.">
        <title>Ectomycorrhizal ecology is imprinted in the genome of the dominant symbiotic fungus Cenococcum geophilum.</title>
        <authorList>
            <consortium name="DOE Joint Genome Institute"/>
            <person name="Peter M."/>
            <person name="Kohler A."/>
            <person name="Ohm R.A."/>
            <person name="Kuo A."/>
            <person name="Krutzmann J."/>
            <person name="Morin E."/>
            <person name="Arend M."/>
            <person name="Barry K.W."/>
            <person name="Binder M."/>
            <person name="Choi C."/>
            <person name="Clum A."/>
            <person name="Copeland A."/>
            <person name="Grisel N."/>
            <person name="Haridas S."/>
            <person name="Kipfer T."/>
            <person name="LaButti K."/>
            <person name="Lindquist E."/>
            <person name="Lipzen A."/>
            <person name="Maire R."/>
            <person name="Meier B."/>
            <person name="Mihaltcheva S."/>
            <person name="Molinier V."/>
            <person name="Murat C."/>
            <person name="Poggeler S."/>
            <person name="Quandt C.A."/>
            <person name="Sperisen C."/>
            <person name="Tritt A."/>
            <person name="Tisserant E."/>
            <person name="Crous P.W."/>
            <person name="Henrissat B."/>
            <person name="Nehls U."/>
            <person name="Egli S."/>
            <person name="Spatafora J.W."/>
            <person name="Grigoriev I.V."/>
            <person name="Martin F.M."/>
        </authorList>
    </citation>
    <scope>NUCLEOTIDE SEQUENCE [LARGE SCALE GENOMIC DNA]</scope>
    <source>
        <strain evidence="2 3">CBS 207.34</strain>
    </source>
</reference>
<protein>
    <recommendedName>
        <fullName evidence="1">NADAR domain-containing protein</fullName>
    </recommendedName>
</protein>
<name>A0A8E2JZZ7_9PEZI</name>